<organism evidence="1 2">
    <name type="scientific">Elysia marginata</name>
    <dbReference type="NCBI Taxonomy" id="1093978"/>
    <lineage>
        <taxon>Eukaryota</taxon>
        <taxon>Metazoa</taxon>
        <taxon>Spiralia</taxon>
        <taxon>Lophotrochozoa</taxon>
        <taxon>Mollusca</taxon>
        <taxon>Gastropoda</taxon>
        <taxon>Heterobranchia</taxon>
        <taxon>Euthyneura</taxon>
        <taxon>Panpulmonata</taxon>
        <taxon>Sacoglossa</taxon>
        <taxon>Placobranchoidea</taxon>
        <taxon>Plakobranchidae</taxon>
        <taxon>Elysia</taxon>
    </lineage>
</organism>
<dbReference type="Proteomes" id="UP000762676">
    <property type="component" value="Unassembled WGS sequence"/>
</dbReference>
<accession>A0AAV4G1Q5</accession>
<sequence>MESRICVKQVGYSTSIITRMVALSAQASPQQVVITHAMGGGVIRLLSLWEGVDFLIGSQRLKSPTRRSHENRDTVVWLIQIFYQT</sequence>
<dbReference type="AlphaFoldDB" id="A0AAV4G1Q5"/>
<evidence type="ECO:0000313" key="1">
    <source>
        <dbReference type="EMBL" id="GFR79439.1"/>
    </source>
</evidence>
<protein>
    <recommendedName>
        <fullName evidence="3">GPI inositol-deacylase</fullName>
    </recommendedName>
</protein>
<evidence type="ECO:0008006" key="3">
    <source>
        <dbReference type="Google" id="ProtNLM"/>
    </source>
</evidence>
<name>A0AAV4G1Q5_9GAST</name>
<dbReference type="EMBL" id="BMAT01004747">
    <property type="protein sequence ID" value="GFR79439.1"/>
    <property type="molecule type" value="Genomic_DNA"/>
</dbReference>
<reference evidence="1 2" key="1">
    <citation type="journal article" date="2021" name="Elife">
        <title>Chloroplast acquisition without the gene transfer in kleptoplastic sea slugs, Plakobranchus ocellatus.</title>
        <authorList>
            <person name="Maeda T."/>
            <person name="Takahashi S."/>
            <person name="Yoshida T."/>
            <person name="Shimamura S."/>
            <person name="Takaki Y."/>
            <person name="Nagai Y."/>
            <person name="Toyoda A."/>
            <person name="Suzuki Y."/>
            <person name="Arimoto A."/>
            <person name="Ishii H."/>
            <person name="Satoh N."/>
            <person name="Nishiyama T."/>
            <person name="Hasebe M."/>
            <person name="Maruyama T."/>
            <person name="Minagawa J."/>
            <person name="Obokata J."/>
            <person name="Shigenobu S."/>
        </authorList>
    </citation>
    <scope>NUCLEOTIDE SEQUENCE [LARGE SCALE GENOMIC DNA]</scope>
</reference>
<gene>
    <name evidence="1" type="ORF">ElyMa_002288400</name>
</gene>
<evidence type="ECO:0000313" key="2">
    <source>
        <dbReference type="Proteomes" id="UP000762676"/>
    </source>
</evidence>
<proteinExistence type="predicted"/>
<comment type="caution">
    <text evidence="1">The sequence shown here is derived from an EMBL/GenBank/DDBJ whole genome shotgun (WGS) entry which is preliminary data.</text>
</comment>
<keyword evidence="2" id="KW-1185">Reference proteome</keyword>